<gene>
    <name evidence="2" type="ORF">BJ508DRAFT_419286</name>
</gene>
<feature type="compositionally biased region" description="Basic and acidic residues" evidence="1">
    <location>
        <begin position="43"/>
        <end position="78"/>
    </location>
</feature>
<sequence length="295" mass="34408">METFGNPPKVFSPKKGKKDKPKKPNRKFGGHDGTSDDAVAADKQNDEGGDKWKPEYKPKEEGPKRAGEKKLDGDEGAKPETVPAWVDFAIPSRVQLIQTPPHERLPRMMPGTLHMAYWEENGRSYLRFIMDYYLAKKQGWRPFFRSREEFLLNKNKKRKICEDLACTKEEYIQHFELDRTTRDQHLPSNYAPVWYLAIVARKATETDFYKRVWMAAFEKNPWESSCYNHLVRIHPPGIELVKGWEKFKEVTWYESKPKTNVTWREFVAATWDTIEDLEKGKGKAVTDGDPDFSDS</sequence>
<name>A0A3N4HT20_ASCIM</name>
<dbReference type="AlphaFoldDB" id="A0A3N4HT20"/>
<feature type="compositionally biased region" description="Basic residues" evidence="1">
    <location>
        <begin position="12"/>
        <end position="28"/>
    </location>
</feature>
<dbReference type="Proteomes" id="UP000275078">
    <property type="component" value="Unassembled WGS sequence"/>
</dbReference>
<organism evidence="2 3">
    <name type="scientific">Ascobolus immersus RN42</name>
    <dbReference type="NCBI Taxonomy" id="1160509"/>
    <lineage>
        <taxon>Eukaryota</taxon>
        <taxon>Fungi</taxon>
        <taxon>Dikarya</taxon>
        <taxon>Ascomycota</taxon>
        <taxon>Pezizomycotina</taxon>
        <taxon>Pezizomycetes</taxon>
        <taxon>Pezizales</taxon>
        <taxon>Ascobolaceae</taxon>
        <taxon>Ascobolus</taxon>
    </lineage>
</organism>
<protein>
    <submittedName>
        <fullName evidence="2">Uncharacterized protein</fullName>
    </submittedName>
</protein>
<evidence type="ECO:0000313" key="3">
    <source>
        <dbReference type="Proteomes" id="UP000275078"/>
    </source>
</evidence>
<keyword evidence="3" id="KW-1185">Reference proteome</keyword>
<dbReference type="EMBL" id="ML119845">
    <property type="protein sequence ID" value="RPA72814.1"/>
    <property type="molecule type" value="Genomic_DNA"/>
</dbReference>
<reference evidence="2 3" key="1">
    <citation type="journal article" date="2018" name="Nat. Ecol. Evol.">
        <title>Pezizomycetes genomes reveal the molecular basis of ectomycorrhizal truffle lifestyle.</title>
        <authorList>
            <person name="Murat C."/>
            <person name="Payen T."/>
            <person name="Noel B."/>
            <person name="Kuo A."/>
            <person name="Morin E."/>
            <person name="Chen J."/>
            <person name="Kohler A."/>
            <person name="Krizsan K."/>
            <person name="Balestrini R."/>
            <person name="Da Silva C."/>
            <person name="Montanini B."/>
            <person name="Hainaut M."/>
            <person name="Levati E."/>
            <person name="Barry K.W."/>
            <person name="Belfiori B."/>
            <person name="Cichocki N."/>
            <person name="Clum A."/>
            <person name="Dockter R.B."/>
            <person name="Fauchery L."/>
            <person name="Guy J."/>
            <person name="Iotti M."/>
            <person name="Le Tacon F."/>
            <person name="Lindquist E.A."/>
            <person name="Lipzen A."/>
            <person name="Malagnac F."/>
            <person name="Mello A."/>
            <person name="Molinier V."/>
            <person name="Miyauchi S."/>
            <person name="Poulain J."/>
            <person name="Riccioni C."/>
            <person name="Rubini A."/>
            <person name="Sitrit Y."/>
            <person name="Splivallo R."/>
            <person name="Traeger S."/>
            <person name="Wang M."/>
            <person name="Zifcakova L."/>
            <person name="Wipf D."/>
            <person name="Zambonelli A."/>
            <person name="Paolocci F."/>
            <person name="Nowrousian M."/>
            <person name="Ottonello S."/>
            <person name="Baldrian P."/>
            <person name="Spatafora J.W."/>
            <person name="Henrissat B."/>
            <person name="Nagy L.G."/>
            <person name="Aury J.M."/>
            <person name="Wincker P."/>
            <person name="Grigoriev I.V."/>
            <person name="Bonfante P."/>
            <person name="Martin F.M."/>
        </authorList>
    </citation>
    <scope>NUCLEOTIDE SEQUENCE [LARGE SCALE GENOMIC DNA]</scope>
    <source>
        <strain evidence="2 3">RN42</strain>
    </source>
</reference>
<evidence type="ECO:0000313" key="2">
    <source>
        <dbReference type="EMBL" id="RPA72814.1"/>
    </source>
</evidence>
<accession>A0A3N4HT20</accession>
<proteinExistence type="predicted"/>
<feature type="region of interest" description="Disordered" evidence="1">
    <location>
        <begin position="1"/>
        <end position="78"/>
    </location>
</feature>
<evidence type="ECO:0000256" key="1">
    <source>
        <dbReference type="SAM" id="MobiDB-lite"/>
    </source>
</evidence>